<proteinExistence type="predicted"/>
<keyword evidence="4" id="KW-1185">Reference proteome</keyword>
<dbReference type="Pfam" id="PF01928">
    <property type="entry name" value="CYTH"/>
    <property type="match status" value="1"/>
</dbReference>
<protein>
    <submittedName>
        <fullName evidence="3">Class IV adenylate cyclase</fullName>
    </submittedName>
</protein>
<evidence type="ECO:0000259" key="2">
    <source>
        <dbReference type="PROSITE" id="PS51707"/>
    </source>
</evidence>
<evidence type="ECO:0000256" key="1">
    <source>
        <dbReference type="SAM" id="MobiDB-lite"/>
    </source>
</evidence>
<dbReference type="InterPro" id="IPR023577">
    <property type="entry name" value="CYTH_domain"/>
</dbReference>
<name>A0ABD5Y6V8_9EURY</name>
<dbReference type="GeneID" id="78822954"/>
<organism evidence="3 4">
    <name type="scientific">Halosimplex aquaticum</name>
    <dbReference type="NCBI Taxonomy" id="3026162"/>
    <lineage>
        <taxon>Archaea</taxon>
        <taxon>Methanobacteriati</taxon>
        <taxon>Methanobacteriota</taxon>
        <taxon>Stenosarchaea group</taxon>
        <taxon>Halobacteria</taxon>
        <taxon>Halobacteriales</taxon>
        <taxon>Haloarculaceae</taxon>
        <taxon>Halosimplex</taxon>
    </lineage>
</organism>
<dbReference type="Gene3D" id="2.40.320.10">
    <property type="entry name" value="Hypothetical Protein Pfu-838710-001"/>
    <property type="match status" value="1"/>
</dbReference>
<dbReference type="AlphaFoldDB" id="A0ABD5Y6V8"/>
<dbReference type="EMBL" id="JBHTAS010000001">
    <property type="protein sequence ID" value="MFC7142606.1"/>
    <property type="molecule type" value="Genomic_DNA"/>
</dbReference>
<dbReference type="SMART" id="SM01118">
    <property type="entry name" value="CYTH"/>
    <property type="match status" value="1"/>
</dbReference>
<dbReference type="InterPro" id="IPR008173">
    <property type="entry name" value="Adenylyl_cyclase_CyaB"/>
</dbReference>
<dbReference type="Proteomes" id="UP001596432">
    <property type="component" value="Unassembled WGS sequence"/>
</dbReference>
<feature type="region of interest" description="Disordered" evidence="1">
    <location>
        <begin position="57"/>
        <end position="80"/>
    </location>
</feature>
<evidence type="ECO:0000313" key="4">
    <source>
        <dbReference type="Proteomes" id="UP001596432"/>
    </source>
</evidence>
<dbReference type="PANTHER" id="PTHR21028:SF2">
    <property type="entry name" value="CYTH DOMAIN-CONTAINING PROTEIN"/>
    <property type="match status" value="1"/>
</dbReference>
<evidence type="ECO:0000313" key="3">
    <source>
        <dbReference type="EMBL" id="MFC7142606.1"/>
    </source>
</evidence>
<dbReference type="PANTHER" id="PTHR21028">
    <property type="entry name" value="SI:CH211-156B7.4"/>
    <property type="match status" value="1"/>
</dbReference>
<sequence>MYEVEVKVRADHAAVETALDEAGATRVDAVVQEDTYYDAPHRDFAETDEALRIRREWKPGEADDGDAVSDGQSGSPTETRITYKGPLLEAESKSREEHETAVADADAAVGVFDGLGFEPAATVRKERAHYRLDGYTVTLDSVDGLGEFVEVETETDDDGIEAARDGALAVLDSLGLDPDAQIRTSYLGLLLESDAQQ</sequence>
<dbReference type="RefSeq" id="WP_274323665.1">
    <property type="nucleotide sequence ID" value="NZ_CP118158.1"/>
</dbReference>
<gene>
    <name evidence="3" type="primary">cyaB</name>
    <name evidence="3" type="ORF">ACFQMA_22580</name>
</gene>
<dbReference type="NCBIfam" id="TIGR00318">
    <property type="entry name" value="cyaB"/>
    <property type="match status" value="1"/>
</dbReference>
<dbReference type="CDD" id="cd07890">
    <property type="entry name" value="CYTH-like_AC_IV-like"/>
    <property type="match status" value="1"/>
</dbReference>
<accession>A0ABD5Y6V8</accession>
<comment type="caution">
    <text evidence="3">The sequence shown here is derived from an EMBL/GenBank/DDBJ whole genome shotgun (WGS) entry which is preliminary data.</text>
</comment>
<dbReference type="InterPro" id="IPR033469">
    <property type="entry name" value="CYTH-like_dom_sf"/>
</dbReference>
<dbReference type="PROSITE" id="PS51707">
    <property type="entry name" value="CYTH"/>
    <property type="match status" value="1"/>
</dbReference>
<feature type="domain" description="CYTH" evidence="2">
    <location>
        <begin position="1"/>
        <end position="192"/>
    </location>
</feature>
<feature type="compositionally biased region" description="Polar residues" evidence="1">
    <location>
        <begin position="70"/>
        <end position="80"/>
    </location>
</feature>
<reference evidence="3 4" key="1">
    <citation type="journal article" date="2019" name="Int. J. Syst. Evol. Microbiol.">
        <title>The Global Catalogue of Microorganisms (GCM) 10K type strain sequencing project: providing services to taxonomists for standard genome sequencing and annotation.</title>
        <authorList>
            <consortium name="The Broad Institute Genomics Platform"/>
            <consortium name="The Broad Institute Genome Sequencing Center for Infectious Disease"/>
            <person name="Wu L."/>
            <person name="Ma J."/>
        </authorList>
    </citation>
    <scope>NUCLEOTIDE SEQUENCE [LARGE SCALE GENOMIC DNA]</scope>
    <source>
        <strain evidence="3 4">XZYJT29</strain>
    </source>
</reference>
<dbReference type="SUPFAM" id="SSF55154">
    <property type="entry name" value="CYTH-like phosphatases"/>
    <property type="match status" value="1"/>
</dbReference>